<dbReference type="EMBL" id="ACBX02000063">
    <property type="protein sequence ID" value="EFB33707.1"/>
    <property type="molecule type" value="Genomic_DNA"/>
</dbReference>
<sequence length="148" mass="17706">MYFISDKCLIATKLRKYFEKTKDKVLTIRNIRRHFGCYGFSDNLPCNSTMRMLDIRKYLTSRGWKRDHINFALMQIIARAIYPYSELKTVRYLRENTALAEMFGIEEKILLFDITNSYFEGKIENSELCQYGRSKRKGTIARLWFLLQ</sequence>
<gene>
    <name evidence="1" type="ORF">PREVCOP_06858</name>
</gene>
<dbReference type="Proteomes" id="UP000004477">
    <property type="component" value="Unassembled WGS sequence"/>
</dbReference>
<dbReference type="PaxDb" id="537011-PREVCOP_06858"/>
<proteinExistence type="predicted"/>
<evidence type="ECO:0000313" key="1">
    <source>
        <dbReference type="EMBL" id="EFB33707.1"/>
    </source>
</evidence>
<keyword evidence="2" id="KW-1185">Reference proteome</keyword>
<organism evidence="1 2">
    <name type="scientific">Segatella copri DSM 18205</name>
    <dbReference type="NCBI Taxonomy" id="537011"/>
    <lineage>
        <taxon>Bacteria</taxon>
        <taxon>Pseudomonadati</taxon>
        <taxon>Bacteroidota</taxon>
        <taxon>Bacteroidia</taxon>
        <taxon>Bacteroidales</taxon>
        <taxon>Prevotellaceae</taxon>
        <taxon>Segatella</taxon>
    </lineage>
</organism>
<reference evidence="1" key="1">
    <citation type="submission" date="2009-11" db="EMBL/GenBank/DDBJ databases">
        <authorList>
            <person name="Weinstock G."/>
            <person name="Sodergren E."/>
            <person name="Clifton S."/>
            <person name="Fulton L."/>
            <person name="Fulton B."/>
            <person name="Courtney L."/>
            <person name="Fronick C."/>
            <person name="Harrison M."/>
            <person name="Strong C."/>
            <person name="Farmer C."/>
            <person name="Delahaunty K."/>
            <person name="Markovic C."/>
            <person name="Hall O."/>
            <person name="Minx P."/>
            <person name="Tomlinson C."/>
            <person name="Mitreva M."/>
            <person name="Nelson J."/>
            <person name="Hou S."/>
            <person name="Wollam A."/>
            <person name="Pepin K.H."/>
            <person name="Johnson M."/>
            <person name="Bhonagiri V."/>
            <person name="Nash W.E."/>
            <person name="Warren W."/>
            <person name="Chinwalla A."/>
            <person name="Mardis E.R."/>
            <person name="Wilson R.K."/>
        </authorList>
    </citation>
    <scope>NUCLEOTIDE SEQUENCE [LARGE SCALE GENOMIC DNA]</scope>
    <source>
        <strain evidence="1">DSM 18205</strain>
    </source>
</reference>
<dbReference type="HOGENOM" id="CLU_1757162_0_0_10"/>
<comment type="caution">
    <text evidence="1">The sequence shown here is derived from an EMBL/GenBank/DDBJ whole genome shotgun (WGS) entry which is preliminary data.</text>
</comment>
<dbReference type="AlphaFoldDB" id="D1PHY1"/>
<name>D1PHY1_9BACT</name>
<protein>
    <submittedName>
        <fullName evidence="1">Uncharacterized protein</fullName>
    </submittedName>
</protein>
<evidence type="ECO:0000313" key="2">
    <source>
        <dbReference type="Proteomes" id="UP000004477"/>
    </source>
</evidence>
<accession>D1PHY1</accession>
<dbReference type="STRING" id="537011.PREVCOP_06858"/>